<dbReference type="AlphaFoldDB" id="A0A4R7W3Q2"/>
<feature type="compositionally biased region" description="Basic residues" evidence="1">
    <location>
        <begin position="154"/>
        <end position="166"/>
    </location>
</feature>
<evidence type="ECO:0000313" key="4">
    <source>
        <dbReference type="Proteomes" id="UP000294927"/>
    </source>
</evidence>
<proteinExistence type="predicted"/>
<organism evidence="3 4">
    <name type="scientific">Actinophytocola oryzae</name>
    <dbReference type="NCBI Taxonomy" id="502181"/>
    <lineage>
        <taxon>Bacteria</taxon>
        <taxon>Bacillati</taxon>
        <taxon>Actinomycetota</taxon>
        <taxon>Actinomycetes</taxon>
        <taxon>Pseudonocardiales</taxon>
        <taxon>Pseudonocardiaceae</taxon>
    </lineage>
</organism>
<evidence type="ECO:0000259" key="2">
    <source>
        <dbReference type="Pfam" id="PF19054"/>
    </source>
</evidence>
<dbReference type="InterPro" id="IPR043917">
    <property type="entry name" value="DUF5753"/>
</dbReference>
<feature type="region of interest" description="Disordered" evidence="1">
    <location>
        <begin position="135"/>
        <end position="166"/>
    </location>
</feature>
<keyword evidence="4" id="KW-1185">Reference proteome</keyword>
<evidence type="ECO:0000256" key="1">
    <source>
        <dbReference type="SAM" id="MobiDB-lite"/>
    </source>
</evidence>
<dbReference type="Proteomes" id="UP000294927">
    <property type="component" value="Unassembled WGS sequence"/>
</dbReference>
<feature type="domain" description="DUF5753" evidence="2">
    <location>
        <begin position="1"/>
        <end position="105"/>
    </location>
</feature>
<name>A0A4R7W3Q2_9PSEU</name>
<evidence type="ECO:0000313" key="3">
    <source>
        <dbReference type="EMBL" id="TDV57276.1"/>
    </source>
</evidence>
<accession>A0A4R7W3Q2</accession>
<comment type="caution">
    <text evidence="3">The sequence shown here is derived from an EMBL/GenBank/DDBJ whole genome shotgun (WGS) entry which is preliminary data.</text>
</comment>
<sequence length="166" mass="18657">MERRQVLYRSHAARFTFYLHEQALQLRVGTDQEMHEQLLHLVLTAALANVTVRVVPTAAGVFGDAFHLMELDQHWPIVYLGGLRFGGLILEDPDYVNSYRGALKDAFLTLGVLKGAFITLGRRARHRPHREVFNGAALGRGGRASSDGPPPRRLATRSRSRRRTTC</sequence>
<dbReference type="Pfam" id="PF19054">
    <property type="entry name" value="DUF5753"/>
    <property type="match status" value="1"/>
</dbReference>
<protein>
    <recommendedName>
        <fullName evidence="2">DUF5753 domain-containing protein</fullName>
    </recommendedName>
</protein>
<dbReference type="EMBL" id="SOCP01000001">
    <property type="protein sequence ID" value="TDV57276.1"/>
    <property type="molecule type" value="Genomic_DNA"/>
</dbReference>
<gene>
    <name evidence="3" type="ORF">CLV71_101147</name>
</gene>
<reference evidence="3 4" key="1">
    <citation type="submission" date="2019-03" db="EMBL/GenBank/DDBJ databases">
        <title>Genomic Encyclopedia of Archaeal and Bacterial Type Strains, Phase II (KMG-II): from individual species to whole genera.</title>
        <authorList>
            <person name="Goeker M."/>
        </authorList>
    </citation>
    <scope>NUCLEOTIDE SEQUENCE [LARGE SCALE GENOMIC DNA]</scope>
    <source>
        <strain evidence="3 4">DSM 45499</strain>
    </source>
</reference>